<keyword evidence="1" id="KW-0732">Signal</keyword>
<evidence type="ECO:0008006" key="4">
    <source>
        <dbReference type="Google" id="ProtNLM"/>
    </source>
</evidence>
<name>A0AAD7V7H4_9FUNG</name>
<dbReference type="GeneID" id="83212110"/>
<proteinExistence type="predicted"/>
<sequence length="96" mass="10702">MFSKMMLTLIMSLMALLAYAQSVTVTYHYNGFENQEDLPANTCSEMTFQDNPPTRISTMGSSIEVYHDLQCQTPPFIRGKDVALDGSPVGAIRCFL</sequence>
<reference evidence="2 3" key="1">
    <citation type="submission" date="2023-03" db="EMBL/GenBank/DDBJ databases">
        <title>Genome sequence of Lichtheimia ornata CBS 291.66.</title>
        <authorList>
            <person name="Mohabir J.T."/>
            <person name="Shea T.P."/>
            <person name="Kurbessoian T."/>
            <person name="Berby B."/>
            <person name="Fontaine J."/>
            <person name="Livny J."/>
            <person name="Gnirke A."/>
            <person name="Stajich J.E."/>
            <person name="Cuomo C.A."/>
        </authorList>
    </citation>
    <scope>NUCLEOTIDE SEQUENCE [LARGE SCALE GENOMIC DNA]</scope>
    <source>
        <strain evidence="2">CBS 291.66</strain>
    </source>
</reference>
<gene>
    <name evidence="2" type="ORF">O0I10_004697</name>
</gene>
<evidence type="ECO:0000313" key="3">
    <source>
        <dbReference type="Proteomes" id="UP001234581"/>
    </source>
</evidence>
<feature type="chain" id="PRO_5042000992" description="Secreted protein" evidence="1">
    <location>
        <begin position="21"/>
        <end position="96"/>
    </location>
</feature>
<feature type="signal peptide" evidence="1">
    <location>
        <begin position="1"/>
        <end position="20"/>
    </location>
</feature>
<comment type="caution">
    <text evidence="2">The sequence shown here is derived from an EMBL/GenBank/DDBJ whole genome shotgun (WGS) entry which is preliminary data.</text>
</comment>
<organism evidence="2 3">
    <name type="scientific">Lichtheimia ornata</name>
    <dbReference type="NCBI Taxonomy" id="688661"/>
    <lineage>
        <taxon>Eukaryota</taxon>
        <taxon>Fungi</taxon>
        <taxon>Fungi incertae sedis</taxon>
        <taxon>Mucoromycota</taxon>
        <taxon>Mucoromycotina</taxon>
        <taxon>Mucoromycetes</taxon>
        <taxon>Mucorales</taxon>
        <taxon>Lichtheimiaceae</taxon>
        <taxon>Lichtheimia</taxon>
    </lineage>
</organism>
<evidence type="ECO:0000256" key="1">
    <source>
        <dbReference type="SAM" id="SignalP"/>
    </source>
</evidence>
<protein>
    <recommendedName>
        <fullName evidence="4">Secreted protein</fullName>
    </recommendedName>
</protein>
<keyword evidence="3" id="KW-1185">Reference proteome</keyword>
<dbReference type="RefSeq" id="XP_058344628.1">
    <property type="nucleotide sequence ID" value="XM_058484751.1"/>
</dbReference>
<accession>A0AAD7V7H4</accession>
<dbReference type="EMBL" id="JARTCD010000017">
    <property type="protein sequence ID" value="KAJ8659715.1"/>
    <property type="molecule type" value="Genomic_DNA"/>
</dbReference>
<evidence type="ECO:0000313" key="2">
    <source>
        <dbReference type="EMBL" id="KAJ8659715.1"/>
    </source>
</evidence>
<dbReference type="Proteomes" id="UP001234581">
    <property type="component" value="Unassembled WGS sequence"/>
</dbReference>
<dbReference type="AlphaFoldDB" id="A0AAD7V7H4"/>